<dbReference type="Gene3D" id="3.10.200.10">
    <property type="entry name" value="Alpha carbonic anhydrase"/>
    <property type="match status" value="1"/>
</dbReference>
<evidence type="ECO:0000313" key="8">
    <source>
        <dbReference type="EMBL" id="TMW65473.1"/>
    </source>
</evidence>
<dbReference type="SUPFAM" id="SSF51735">
    <property type="entry name" value="NAD(P)-binding Rossmann-fold domains"/>
    <property type="match status" value="1"/>
</dbReference>
<evidence type="ECO:0000256" key="6">
    <source>
        <dbReference type="RuleBase" id="RU000363"/>
    </source>
</evidence>
<dbReference type="CDD" id="cd05325">
    <property type="entry name" value="carb_red_sniffer_like_SDR_c"/>
    <property type="match status" value="1"/>
</dbReference>
<name>A0A8K1FPC4_PYTOL</name>
<evidence type="ECO:0000256" key="1">
    <source>
        <dbReference type="ARBA" id="ARBA00001947"/>
    </source>
</evidence>
<gene>
    <name evidence="8" type="ORF">Poli38472_008115</name>
</gene>
<sequence length="495" mass="54676">MSSTSNKTVLITGASRGIGLALATHYQTAGWNVIGAVRTPATADKLQELKPFKIVQLETTDEDSIRRAAKELEGVAVDVMINNAGICLDEDFDSIKKESLMRQFEVNAVGSFLVTRGLLPCLKNAVSASGSAKLVHISSMLGSVGLFDPAAMYLGYRASKSGLNMLNAGIAHKLKDEKITSVVMCPGYVATDLNNYAGFLKPADSAARIFKVINGLTFEDTGKYFNNEGANLPCAAVLGLASAADPWGYNDNRADQLGPSGWGEVNPACSGSHQSPVNLEYEGEHIEKRWGEFHEYPPIEFRGDCRKFNLKKLEDLFKWELGANEDCQLFDHVSNKTYALLQFHAHNPSEHTIYDHHYSGEIHFVHKEVGGSSLLVTGLLLSAKPEVAENSWIEDVWHTIHEGEEGKAVPVDLELNYVDFLTANVHTSHLFNYHGSLTTPPCSEIVTWWIINNPLHISESEFQSLHQAYKELPATLEGRDNRPTQPLNDRKVQYF</sequence>
<keyword evidence="5" id="KW-0456">Lyase</keyword>
<dbReference type="GO" id="GO:0005737">
    <property type="term" value="C:cytoplasm"/>
    <property type="evidence" value="ECO:0007669"/>
    <property type="project" value="TreeGrafter"/>
</dbReference>
<dbReference type="PROSITE" id="PS51144">
    <property type="entry name" value="ALPHA_CA_2"/>
    <property type="match status" value="1"/>
</dbReference>
<dbReference type="PRINTS" id="PR00080">
    <property type="entry name" value="SDRFAMILY"/>
</dbReference>
<evidence type="ECO:0000256" key="2">
    <source>
        <dbReference type="ARBA" id="ARBA00012925"/>
    </source>
</evidence>
<dbReference type="InterPro" id="IPR018338">
    <property type="entry name" value="Carbonic_anhydrase_a-class_CS"/>
</dbReference>
<comment type="caution">
    <text evidence="8">The sequence shown here is derived from an EMBL/GenBank/DDBJ whole genome shotgun (WGS) entry which is preliminary data.</text>
</comment>
<dbReference type="InterPro" id="IPR036291">
    <property type="entry name" value="NAD(P)-bd_dom_sf"/>
</dbReference>
<proteinExistence type="inferred from homology"/>
<dbReference type="GO" id="GO:0004089">
    <property type="term" value="F:carbonate dehydratase activity"/>
    <property type="evidence" value="ECO:0007669"/>
    <property type="project" value="UniProtKB-EC"/>
</dbReference>
<dbReference type="GO" id="GO:0016491">
    <property type="term" value="F:oxidoreductase activity"/>
    <property type="evidence" value="ECO:0007669"/>
    <property type="project" value="UniProtKB-KW"/>
</dbReference>
<evidence type="ECO:0000259" key="7">
    <source>
        <dbReference type="PROSITE" id="PS51144"/>
    </source>
</evidence>
<dbReference type="Proteomes" id="UP000794436">
    <property type="component" value="Unassembled WGS sequence"/>
</dbReference>
<dbReference type="PRINTS" id="PR00081">
    <property type="entry name" value="GDHRDH"/>
</dbReference>
<dbReference type="CDD" id="cd03124">
    <property type="entry name" value="alpha_CA_prokaryotic_like"/>
    <property type="match status" value="1"/>
</dbReference>
<dbReference type="Pfam" id="PF00194">
    <property type="entry name" value="Carb_anhydrase"/>
    <property type="match status" value="1"/>
</dbReference>
<dbReference type="SUPFAM" id="SSF51069">
    <property type="entry name" value="Carbonic anhydrase"/>
    <property type="match status" value="1"/>
</dbReference>
<dbReference type="InterPro" id="IPR041891">
    <property type="entry name" value="Alpha_CA_prokaryot-like"/>
</dbReference>
<dbReference type="InterPro" id="IPR002347">
    <property type="entry name" value="SDR_fam"/>
</dbReference>
<dbReference type="SMART" id="SM01057">
    <property type="entry name" value="Carb_anhydrase"/>
    <property type="match status" value="1"/>
</dbReference>
<dbReference type="SMR" id="A0A8K1FPC4"/>
<dbReference type="Gene3D" id="3.40.50.720">
    <property type="entry name" value="NAD(P)-binding Rossmann-like Domain"/>
    <property type="match status" value="1"/>
</dbReference>
<comment type="similarity">
    <text evidence="6">Belongs to the short-chain dehydrogenases/reductases (SDR) family.</text>
</comment>
<dbReference type="PROSITE" id="PS00162">
    <property type="entry name" value="ALPHA_CA_1"/>
    <property type="match status" value="1"/>
</dbReference>
<dbReference type="Pfam" id="PF00106">
    <property type="entry name" value="adh_short"/>
    <property type="match status" value="1"/>
</dbReference>
<keyword evidence="9" id="KW-1185">Reference proteome</keyword>
<evidence type="ECO:0000256" key="4">
    <source>
        <dbReference type="ARBA" id="ARBA00023002"/>
    </source>
</evidence>
<evidence type="ECO:0000256" key="5">
    <source>
        <dbReference type="ARBA" id="ARBA00023239"/>
    </source>
</evidence>
<dbReference type="InterPro" id="IPR001148">
    <property type="entry name" value="CA_dom"/>
</dbReference>
<evidence type="ECO:0000256" key="3">
    <source>
        <dbReference type="ARBA" id="ARBA00022857"/>
    </source>
</evidence>
<organism evidence="8 9">
    <name type="scientific">Pythium oligandrum</name>
    <name type="common">Mycoparasitic fungus</name>
    <dbReference type="NCBI Taxonomy" id="41045"/>
    <lineage>
        <taxon>Eukaryota</taxon>
        <taxon>Sar</taxon>
        <taxon>Stramenopiles</taxon>
        <taxon>Oomycota</taxon>
        <taxon>Peronosporomycetes</taxon>
        <taxon>Pythiales</taxon>
        <taxon>Pythiaceae</taxon>
        <taxon>Pythium</taxon>
    </lineage>
</organism>
<dbReference type="InterPro" id="IPR051468">
    <property type="entry name" value="Fungal_SecMetab_SDRs"/>
</dbReference>
<keyword evidence="4" id="KW-0560">Oxidoreductase</keyword>
<dbReference type="GO" id="GO:0008270">
    <property type="term" value="F:zinc ion binding"/>
    <property type="evidence" value="ECO:0007669"/>
    <property type="project" value="InterPro"/>
</dbReference>
<reference evidence="8" key="1">
    <citation type="submission" date="2019-03" db="EMBL/GenBank/DDBJ databases">
        <title>Long read genome sequence of the mycoparasitic Pythium oligandrum ATCC 38472 isolated from sugarbeet rhizosphere.</title>
        <authorList>
            <person name="Gaulin E."/>
        </authorList>
    </citation>
    <scope>NUCLEOTIDE SEQUENCE</scope>
    <source>
        <strain evidence="8">ATCC 38472_TT</strain>
    </source>
</reference>
<keyword evidence="3" id="KW-0521">NADP</keyword>
<dbReference type="PANTHER" id="PTHR43544">
    <property type="entry name" value="SHORT-CHAIN DEHYDROGENASE/REDUCTASE"/>
    <property type="match status" value="1"/>
</dbReference>
<protein>
    <recommendedName>
        <fullName evidence="2">carbonic anhydrase</fullName>
        <ecNumber evidence="2">4.2.1.1</ecNumber>
    </recommendedName>
</protein>
<accession>A0A8K1FPC4</accession>
<dbReference type="AlphaFoldDB" id="A0A8K1FPC4"/>
<feature type="domain" description="Alpha-carbonic anhydrase" evidence="7">
    <location>
        <begin position="245"/>
        <end position="495"/>
    </location>
</feature>
<dbReference type="EC" id="4.2.1.1" evidence="2"/>
<evidence type="ECO:0000313" key="9">
    <source>
        <dbReference type="Proteomes" id="UP000794436"/>
    </source>
</evidence>
<dbReference type="InterPro" id="IPR036398">
    <property type="entry name" value="CA_dom_sf"/>
</dbReference>
<dbReference type="OrthoDB" id="429145at2759"/>
<dbReference type="PANTHER" id="PTHR43544:SF7">
    <property type="entry name" value="NADB-LER2"/>
    <property type="match status" value="1"/>
</dbReference>
<dbReference type="EMBL" id="SPLM01000037">
    <property type="protein sequence ID" value="TMW65473.1"/>
    <property type="molecule type" value="Genomic_DNA"/>
</dbReference>
<comment type="cofactor">
    <cofactor evidence="1">
        <name>Zn(2+)</name>
        <dbReference type="ChEBI" id="CHEBI:29105"/>
    </cofactor>
</comment>